<reference evidence="3" key="1">
    <citation type="submission" date="2016-11" db="EMBL/GenBank/DDBJ databases">
        <authorList>
            <person name="Varghese N."/>
            <person name="Submissions S."/>
        </authorList>
    </citation>
    <scope>NUCLEOTIDE SEQUENCE [LARGE SCALE GENOMIC DNA]</scope>
    <source>
        <strain evidence="3">DSM 24579</strain>
    </source>
</reference>
<dbReference type="EMBL" id="FQVT01000006">
    <property type="protein sequence ID" value="SHG19578.1"/>
    <property type="molecule type" value="Genomic_DNA"/>
</dbReference>
<dbReference type="Proteomes" id="UP000183945">
    <property type="component" value="Unassembled WGS sequence"/>
</dbReference>
<evidence type="ECO:0000313" key="3">
    <source>
        <dbReference type="Proteomes" id="UP000183945"/>
    </source>
</evidence>
<keyword evidence="1" id="KW-1133">Transmembrane helix</keyword>
<keyword evidence="3" id="KW-1185">Reference proteome</keyword>
<keyword evidence="1" id="KW-0472">Membrane</keyword>
<protein>
    <submittedName>
        <fullName evidence="2">Uncharacterized protein</fullName>
    </submittedName>
</protein>
<keyword evidence="1" id="KW-0812">Transmembrane</keyword>
<dbReference type="AlphaFoldDB" id="A0A1M5HUI6"/>
<feature type="transmembrane region" description="Helical" evidence="1">
    <location>
        <begin position="26"/>
        <end position="46"/>
    </location>
</feature>
<dbReference type="OrthoDB" id="1453377at2"/>
<evidence type="ECO:0000313" key="2">
    <source>
        <dbReference type="EMBL" id="SHG19578.1"/>
    </source>
</evidence>
<dbReference type="RefSeq" id="WP_072879599.1">
    <property type="nucleotide sequence ID" value="NZ_FQVT01000006.1"/>
</dbReference>
<accession>A0A1M5HUI6</accession>
<evidence type="ECO:0000256" key="1">
    <source>
        <dbReference type="SAM" id="Phobius"/>
    </source>
</evidence>
<proteinExistence type="predicted"/>
<sequence length="75" mass="8108">MKDEAMKWIKRAVILKVGNAILKKPASALGIGVLAAGAGYVTYNLITKQCKKSPNKIEDIENNNPEIAGEKKIVV</sequence>
<gene>
    <name evidence="2" type="ORF">SAMN05444483_1061</name>
</gene>
<name>A0A1M5HUI6_SALEC</name>
<organism evidence="2 3">
    <name type="scientific">Salegentibacter echinorum</name>
    <dbReference type="NCBI Taxonomy" id="1073325"/>
    <lineage>
        <taxon>Bacteria</taxon>
        <taxon>Pseudomonadati</taxon>
        <taxon>Bacteroidota</taxon>
        <taxon>Flavobacteriia</taxon>
        <taxon>Flavobacteriales</taxon>
        <taxon>Flavobacteriaceae</taxon>
        <taxon>Salegentibacter</taxon>
    </lineage>
</organism>